<comment type="caution">
    <text evidence="1">The sequence shown here is derived from an EMBL/GenBank/DDBJ whole genome shotgun (WGS) entry which is preliminary data.</text>
</comment>
<gene>
    <name evidence="1" type="ORF">LOK49_LG06G02368</name>
</gene>
<keyword evidence="2" id="KW-1185">Reference proteome</keyword>
<sequence>MPPTWARSSSWPKRSPAAVELLGVVPEPKKEEEDDVGDGLAVEFMKRRLPMCSARKPLLETIVEEPILQARELRYWGSKTERVMYAPGVGE</sequence>
<accession>A0ACC0HAP8</accession>
<reference evidence="1 2" key="1">
    <citation type="journal article" date="2022" name="Plant J.">
        <title>Chromosome-level genome of Camellia lanceoleosa provides a valuable resource for understanding genome evolution and self-incompatibility.</title>
        <authorList>
            <person name="Gong W."/>
            <person name="Xiao S."/>
            <person name="Wang L."/>
            <person name="Liao Z."/>
            <person name="Chang Y."/>
            <person name="Mo W."/>
            <person name="Hu G."/>
            <person name="Li W."/>
            <person name="Zhao G."/>
            <person name="Zhu H."/>
            <person name="Hu X."/>
            <person name="Ji K."/>
            <person name="Xiang X."/>
            <person name="Song Q."/>
            <person name="Yuan D."/>
            <person name="Jin S."/>
            <person name="Zhang L."/>
        </authorList>
    </citation>
    <scope>NUCLEOTIDE SEQUENCE [LARGE SCALE GENOMIC DNA]</scope>
    <source>
        <strain evidence="1">SQ_2022a</strain>
    </source>
</reference>
<name>A0ACC0HAP8_9ERIC</name>
<proteinExistence type="predicted"/>
<evidence type="ECO:0000313" key="1">
    <source>
        <dbReference type="EMBL" id="KAI8010171.1"/>
    </source>
</evidence>
<protein>
    <submittedName>
        <fullName evidence="1">Uncharacterized protein</fullName>
    </submittedName>
</protein>
<evidence type="ECO:0000313" key="2">
    <source>
        <dbReference type="Proteomes" id="UP001060215"/>
    </source>
</evidence>
<organism evidence="1 2">
    <name type="scientific">Camellia lanceoleosa</name>
    <dbReference type="NCBI Taxonomy" id="1840588"/>
    <lineage>
        <taxon>Eukaryota</taxon>
        <taxon>Viridiplantae</taxon>
        <taxon>Streptophyta</taxon>
        <taxon>Embryophyta</taxon>
        <taxon>Tracheophyta</taxon>
        <taxon>Spermatophyta</taxon>
        <taxon>Magnoliopsida</taxon>
        <taxon>eudicotyledons</taxon>
        <taxon>Gunneridae</taxon>
        <taxon>Pentapetalae</taxon>
        <taxon>asterids</taxon>
        <taxon>Ericales</taxon>
        <taxon>Theaceae</taxon>
        <taxon>Camellia</taxon>
    </lineage>
</organism>
<dbReference type="Proteomes" id="UP001060215">
    <property type="component" value="Chromosome 5"/>
</dbReference>
<dbReference type="EMBL" id="CM045762">
    <property type="protein sequence ID" value="KAI8010171.1"/>
    <property type="molecule type" value="Genomic_DNA"/>
</dbReference>